<dbReference type="AlphaFoldDB" id="A0A849BK90"/>
<gene>
    <name evidence="1" type="ORF">HLB09_00095</name>
</gene>
<evidence type="ECO:0000313" key="1">
    <source>
        <dbReference type="EMBL" id="NNH21507.1"/>
    </source>
</evidence>
<organism evidence="1 2">
    <name type="scientific">Pseudokineococcus marinus</name>
    <dbReference type="NCBI Taxonomy" id="351215"/>
    <lineage>
        <taxon>Bacteria</taxon>
        <taxon>Bacillati</taxon>
        <taxon>Actinomycetota</taxon>
        <taxon>Actinomycetes</taxon>
        <taxon>Kineosporiales</taxon>
        <taxon>Kineosporiaceae</taxon>
        <taxon>Pseudokineococcus</taxon>
    </lineage>
</organism>
<evidence type="ECO:0000313" key="2">
    <source>
        <dbReference type="Proteomes" id="UP000555552"/>
    </source>
</evidence>
<comment type="caution">
    <text evidence="1">The sequence shown here is derived from an EMBL/GenBank/DDBJ whole genome shotgun (WGS) entry which is preliminary data.</text>
</comment>
<protein>
    <submittedName>
        <fullName evidence="1">Uncharacterized protein</fullName>
    </submittedName>
</protein>
<dbReference type="RefSeq" id="WP_171201377.1">
    <property type="nucleotide sequence ID" value="NZ_BAAANP010000012.1"/>
</dbReference>
<keyword evidence="2" id="KW-1185">Reference proteome</keyword>
<sequence length="272" mass="28901">MTTPGPNWSPHTDLGDWLASRLTDWIGADATVVTSLVPGEYEAYARVLHPVEASSHGQPSTTWAEVCAATGRTAHPLMQWQVISGTRHTRRTTTRDWQDGEPEAGTLEPTALAATLDVLSGWTAPGAECVMALWDGYGWVDGRGAALYGPAGTVELAPAYPRDVLDGPRLHLPGREYLLFTGPLASAGHLGRRVPALVTGDEGTWLWRQSPNLLWPSDHSWCLATEVDLDSTVVGGPAALVDALLASPALEAHAVPPDGDLSFAGDHVNPSP</sequence>
<name>A0A849BK90_9ACTN</name>
<dbReference type="Proteomes" id="UP000555552">
    <property type="component" value="Unassembled WGS sequence"/>
</dbReference>
<proteinExistence type="predicted"/>
<reference evidence="1 2" key="1">
    <citation type="submission" date="2020-05" db="EMBL/GenBank/DDBJ databases">
        <title>MicrobeNet Type strains.</title>
        <authorList>
            <person name="Nicholson A.C."/>
        </authorList>
    </citation>
    <scope>NUCLEOTIDE SEQUENCE [LARGE SCALE GENOMIC DNA]</scope>
    <source>
        <strain evidence="1 2">JCM 14547</strain>
    </source>
</reference>
<accession>A0A849BK90</accession>
<dbReference type="EMBL" id="JABEMA010000001">
    <property type="protein sequence ID" value="NNH21507.1"/>
    <property type="molecule type" value="Genomic_DNA"/>
</dbReference>